<dbReference type="SMART" id="SM00382">
    <property type="entry name" value="AAA"/>
    <property type="match status" value="1"/>
</dbReference>
<evidence type="ECO:0000313" key="2">
    <source>
        <dbReference type="EMBL" id="EFQ58583.1"/>
    </source>
</evidence>
<dbReference type="InterPro" id="IPR000605">
    <property type="entry name" value="Helicase_SF3_ssDNA/RNA_vir"/>
</dbReference>
<proteinExistence type="predicted"/>
<dbReference type="GO" id="GO:0003916">
    <property type="term" value="F:DNA topoisomerase activity"/>
    <property type="evidence" value="ECO:0007669"/>
    <property type="project" value="InterPro"/>
</dbReference>
<sequence length="445" mass="51025">MEFWNDYSDTAIQKAINGEPMILLEEMVTRLETITSVSDAYIIIHDKDTKKVWVPEKKTYIENLKSLHVHFLFKFSKGATFAELVDVLGIESQFIEKPKSGRYSYDNKLSYLIHAKDGDKFLYSPSEVHTLVGEDFQNIYNVRRISWEQGRAKKTSSRAGSNIEKLIIDITSGKIKKKDVLHDPNLFEIYIFNKSKVNEAFDIYSEYKAMKTLEDIENGLFTKSTIFIKGASGLGKTTFAKKIAKELKKLAIANGEYWDSVITAATNPFDEVQSQELLILDDVRGNATTASDWLKLTDKYNISALSARFKNKGGTVKTIIITSPHHPLQFFFESKNGFREDPSQFIRRINHLVVIDKGSSGESTYKVAMPERKQNPVIRQIPNHENKIALDYDFSRAEEMKHEDLLTFIVETIRLNNQWNISYEEYKKTITENSTDQSENGDSQT</sequence>
<organism evidence="2 3">
    <name type="scientific">Streptococcus vestibularis F0396</name>
    <dbReference type="NCBI Taxonomy" id="904306"/>
    <lineage>
        <taxon>Bacteria</taxon>
        <taxon>Bacillati</taxon>
        <taxon>Bacillota</taxon>
        <taxon>Bacilli</taxon>
        <taxon>Lactobacillales</taxon>
        <taxon>Streptococcaceae</taxon>
        <taxon>Streptococcus</taxon>
    </lineage>
</organism>
<feature type="domain" description="AAA+ ATPase" evidence="1">
    <location>
        <begin position="222"/>
        <end position="359"/>
    </location>
</feature>
<dbReference type="GO" id="GO:0003723">
    <property type="term" value="F:RNA binding"/>
    <property type="evidence" value="ECO:0007669"/>
    <property type="project" value="InterPro"/>
</dbReference>
<accession>E3CSZ2</accession>
<protein>
    <recommendedName>
        <fullName evidence="1">AAA+ ATPase domain-containing protein</fullName>
    </recommendedName>
</protein>
<gene>
    <name evidence="2" type="ORF">HMPREF9192_1910</name>
</gene>
<evidence type="ECO:0000313" key="3">
    <source>
        <dbReference type="Proteomes" id="UP000004896"/>
    </source>
</evidence>
<dbReference type="OrthoDB" id="2198634at2"/>
<dbReference type="GO" id="GO:0006260">
    <property type="term" value="P:DNA replication"/>
    <property type="evidence" value="ECO:0007669"/>
    <property type="project" value="InterPro"/>
</dbReference>
<dbReference type="AlphaFoldDB" id="E3CSZ2"/>
<dbReference type="Gene3D" id="3.40.50.300">
    <property type="entry name" value="P-loop containing nucleotide triphosphate hydrolases"/>
    <property type="match status" value="1"/>
</dbReference>
<dbReference type="InterPro" id="IPR003593">
    <property type="entry name" value="AAA+_ATPase"/>
</dbReference>
<reference evidence="2 3" key="1">
    <citation type="submission" date="2010-10" db="EMBL/GenBank/DDBJ databases">
        <authorList>
            <person name="Durkin A.S."/>
            <person name="Madupu R."/>
            <person name="Torralba M."/>
            <person name="Gillis M."/>
            <person name="Methe B."/>
            <person name="Sutton G."/>
            <person name="Nelson K.E."/>
        </authorList>
    </citation>
    <scope>NUCLEOTIDE SEQUENCE [LARGE SCALE GENOMIC DNA]</scope>
    <source>
        <strain evidence="2 3">F0396</strain>
    </source>
</reference>
<name>E3CSZ2_STRVE</name>
<dbReference type="Gene3D" id="3.40.1310.30">
    <property type="match status" value="1"/>
</dbReference>
<evidence type="ECO:0000259" key="1">
    <source>
        <dbReference type="SMART" id="SM00382"/>
    </source>
</evidence>
<dbReference type="Pfam" id="PF00910">
    <property type="entry name" value="RNA_helicase"/>
    <property type="match status" value="1"/>
</dbReference>
<dbReference type="eggNOG" id="COG0444">
    <property type="taxonomic scope" value="Bacteria"/>
</dbReference>
<dbReference type="GO" id="GO:0005727">
    <property type="term" value="C:extrachromosomal circular DNA"/>
    <property type="evidence" value="ECO:0007669"/>
    <property type="project" value="InterPro"/>
</dbReference>
<dbReference type="GO" id="GO:0003724">
    <property type="term" value="F:RNA helicase activity"/>
    <property type="evidence" value="ECO:0007669"/>
    <property type="project" value="InterPro"/>
</dbReference>
<dbReference type="Proteomes" id="UP000004896">
    <property type="component" value="Unassembled WGS sequence"/>
</dbReference>
<dbReference type="EMBL" id="AEKO01000010">
    <property type="protein sequence ID" value="EFQ58583.1"/>
    <property type="molecule type" value="Genomic_DNA"/>
</dbReference>
<comment type="caution">
    <text evidence="2">The sequence shown here is derived from an EMBL/GenBank/DDBJ whole genome shotgun (WGS) entry which is preliminary data.</text>
</comment>
<dbReference type="GO" id="GO:0003677">
    <property type="term" value="F:DNA binding"/>
    <property type="evidence" value="ECO:0007669"/>
    <property type="project" value="InterPro"/>
</dbReference>
<dbReference type="InterPro" id="IPR027417">
    <property type="entry name" value="P-loop_NTPase"/>
</dbReference>
<dbReference type="SUPFAM" id="SSF52540">
    <property type="entry name" value="P-loop containing nucleoside triphosphate hydrolases"/>
    <property type="match status" value="1"/>
</dbReference>